<gene>
    <name evidence="1" type="ORF">EZV62_004007</name>
</gene>
<protein>
    <submittedName>
        <fullName evidence="1">Uncharacterized protein</fullName>
    </submittedName>
</protein>
<dbReference type="EMBL" id="VAHF01000002">
    <property type="protein sequence ID" value="TXG69072.1"/>
    <property type="molecule type" value="Genomic_DNA"/>
</dbReference>
<proteinExistence type="predicted"/>
<evidence type="ECO:0000313" key="1">
    <source>
        <dbReference type="EMBL" id="TXG69072.1"/>
    </source>
</evidence>
<sequence>MLKQLFLCCYAVTNEENENGCEIWSRGTQFIKSNANNSRKIYMQVEPKEKKWWIWIIIAVAGGLGGEVVDVINHCSRSCLIGTSVLLPVLSNREETQSKRLRQKGNQIGEKVNSKHSKHYRLRLLGHIRSADNFNVKHLIPYNGDSALEDEGVLNSRPNSIQPEEDNVELIANKRPITTLTTVVPIKVIGHKKYPHRTLCWDTPSSASGPSPESSTFVELQHNQLHLLLLVLELLWLSVGLLLPLLGTTANAEHQVESGLLLDVVVGQSAAILKLLAGKDEALLVRRDSLFVLDLSLDVVDGVRGLHLQGDGLTLEGFHKDLHLDWFFLI</sequence>
<dbReference type="Proteomes" id="UP000323000">
    <property type="component" value="Chromosome 2"/>
</dbReference>
<evidence type="ECO:0000313" key="2">
    <source>
        <dbReference type="Proteomes" id="UP000323000"/>
    </source>
</evidence>
<reference evidence="2" key="1">
    <citation type="journal article" date="2019" name="Gigascience">
        <title>De novo genome assembly of the endangered Acer yangbiense, a plant species with extremely small populations endemic to Yunnan Province, China.</title>
        <authorList>
            <person name="Yang J."/>
            <person name="Wariss H.M."/>
            <person name="Tao L."/>
            <person name="Zhang R."/>
            <person name="Yun Q."/>
            <person name="Hollingsworth P."/>
            <person name="Dao Z."/>
            <person name="Luo G."/>
            <person name="Guo H."/>
            <person name="Ma Y."/>
            <person name="Sun W."/>
        </authorList>
    </citation>
    <scope>NUCLEOTIDE SEQUENCE [LARGE SCALE GENOMIC DNA]</scope>
    <source>
        <strain evidence="2">cv. Malutang</strain>
    </source>
</reference>
<comment type="caution">
    <text evidence="1">The sequence shown here is derived from an EMBL/GenBank/DDBJ whole genome shotgun (WGS) entry which is preliminary data.</text>
</comment>
<name>A0A5C7IKF5_9ROSI</name>
<accession>A0A5C7IKF5</accession>
<organism evidence="1 2">
    <name type="scientific">Acer yangbiense</name>
    <dbReference type="NCBI Taxonomy" id="1000413"/>
    <lineage>
        <taxon>Eukaryota</taxon>
        <taxon>Viridiplantae</taxon>
        <taxon>Streptophyta</taxon>
        <taxon>Embryophyta</taxon>
        <taxon>Tracheophyta</taxon>
        <taxon>Spermatophyta</taxon>
        <taxon>Magnoliopsida</taxon>
        <taxon>eudicotyledons</taxon>
        <taxon>Gunneridae</taxon>
        <taxon>Pentapetalae</taxon>
        <taxon>rosids</taxon>
        <taxon>malvids</taxon>
        <taxon>Sapindales</taxon>
        <taxon>Sapindaceae</taxon>
        <taxon>Hippocastanoideae</taxon>
        <taxon>Acereae</taxon>
        <taxon>Acer</taxon>
    </lineage>
</organism>
<dbReference type="AlphaFoldDB" id="A0A5C7IKF5"/>
<dbReference type="OrthoDB" id="1749457at2759"/>
<keyword evidence="2" id="KW-1185">Reference proteome</keyword>